<protein>
    <submittedName>
        <fullName evidence="2">Uncharacterized protein DUF5135</fullName>
    </submittedName>
</protein>
<accession>A0A2A9FBM8</accession>
<evidence type="ECO:0000313" key="2">
    <source>
        <dbReference type="EMBL" id="PFG47900.1"/>
    </source>
</evidence>
<dbReference type="AlphaFoldDB" id="A0A2A9FBM8"/>
<evidence type="ECO:0000313" key="3">
    <source>
        <dbReference type="Proteomes" id="UP000243542"/>
    </source>
</evidence>
<keyword evidence="1" id="KW-1133">Transmembrane helix</keyword>
<dbReference type="Proteomes" id="UP000243542">
    <property type="component" value="Unassembled WGS sequence"/>
</dbReference>
<name>A0A2A9FBM8_9PSEU</name>
<dbReference type="InterPro" id="IPR033459">
    <property type="entry name" value="AveC-like"/>
</dbReference>
<reference evidence="2 3" key="1">
    <citation type="submission" date="2017-10" db="EMBL/GenBank/DDBJ databases">
        <title>Sequencing the genomes of 1000 actinobacteria strains.</title>
        <authorList>
            <person name="Klenk H.-P."/>
        </authorList>
    </citation>
    <scope>NUCLEOTIDE SEQUENCE [LARGE SCALE GENOMIC DNA]</scope>
    <source>
        <strain evidence="2 3">DSM 46092</strain>
    </source>
</reference>
<organism evidence="2 3">
    <name type="scientific">Amycolatopsis sulphurea</name>
    <dbReference type="NCBI Taxonomy" id="76022"/>
    <lineage>
        <taxon>Bacteria</taxon>
        <taxon>Bacillati</taxon>
        <taxon>Actinomycetota</taxon>
        <taxon>Actinomycetes</taxon>
        <taxon>Pseudonocardiales</taxon>
        <taxon>Pseudonocardiaceae</taxon>
        <taxon>Amycolatopsis</taxon>
    </lineage>
</organism>
<evidence type="ECO:0000256" key="1">
    <source>
        <dbReference type="SAM" id="Phobius"/>
    </source>
</evidence>
<feature type="transmembrane region" description="Helical" evidence="1">
    <location>
        <begin position="191"/>
        <end position="209"/>
    </location>
</feature>
<dbReference type="Pfam" id="PF17198">
    <property type="entry name" value="AveC_like"/>
    <property type="match status" value="1"/>
</dbReference>
<proteinExistence type="predicted"/>
<feature type="transmembrane region" description="Helical" evidence="1">
    <location>
        <begin position="69"/>
        <end position="88"/>
    </location>
</feature>
<keyword evidence="3" id="KW-1185">Reference proteome</keyword>
<keyword evidence="1" id="KW-0812">Transmembrane</keyword>
<feature type="transmembrane region" description="Helical" evidence="1">
    <location>
        <begin position="280"/>
        <end position="302"/>
    </location>
</feature>
<dbReference type="RefSeq" id="WP_170069736.1">
    <property type="nucleotide sequence ID" value="NZ_JBIAKZ010000024.1"/>
</dbReference>
<sequence>MSSSRVGTSDTSRPDGLDTRRRRLTPVVVWAGIGALFLAAEGWVLVRWVPDGGVHSVPPRDEISPARTVVLWATQIILALVVCASAWYSVRTSRREGRVSVFAALFVGCLSGFWLTPIVNYQDLVEVVSHHVLHVSTWGPYIPGWHGPEPDQQVESVVAVTGIATCIVIWWIYIALFIIRGIARARPRWGLPTLLAAAVLASLVTELVIEGPWMLAGTYRWGIPASLAIFAGQPHQVPLYTVVPATLFIALPGAVAIYWAERRNTEVHFLRGSNRSLLRLLAGVGFGQLCILFYVIGDALIAHMSVA</sequence>
<keyword evidence="1" id="KW-0472">Membrane</keyword>
<dbReference type="EMBL" id="PDJK01000002">
    <property type="protein sequence ID" value="PFG47900.1"/>
    <property type="molecule type" value="Genomic_DNA"/>
</dbReference>
<gene>
    <name evidence="2" type="ORF">ATK36_2962</name>
</gene>
<comment type="caution">
    <text evidence="2">The sequence shown here is derived from an EMBL/GenBank/DDBJ whole genome shotgun (WGS) entry which is preliminary data.</text>
</comment>
<feature type="transmembrane region" description="Helical" evidence="1">
    <location>
        <begin position="237"/>
        <end position="259"/>
    </location>
</feature>
<feature type="transmembrane region" description="Helical" evidence="1">
    <location>
        <begin position="27"/>
        <end position="49"/>
    </location>
</feature>
<feature type="transmembrane region" description="Helical" evidence="1">
    <location>
        <begin position="100"/>
        <end position="119"/>
    </location>
</feature>
<feature type="transmembrane region" description="Helical" evidence="1">
    <location>
        <begin position="157"/>
        <end position="179"/>
    </location>
</feature>